<evidence type="ECO:0000313" key="3">
    <source>
        <dbReference type="EMBL" id="RFC67880.1"/>
    </source>
</evidence>
<keyword evidence="4" id="KW-1185">Reference proteome</keyword>
<dbReference type="EMBL" id="QURN01000006">
    <property type="protein sequence ID" value="RFC67880.1"/>
    <property type="molecule type" value="Genomic_DNA"/>
</dbReference>
<evidence type="ECO:0000313" key="4">
    <source>
        <dbReference type="Proteomes" id="UP000262379"/>
    </source>
</evidence>
<dbReference type="AlphaFoldDB" id="A0A371XF71"/>
<reference evidence="4" key="1">
    <citation type="submission" date="2018-08" db="EMBL/GenBank/DDBJ databases">
        <authorList>
            <person name="Im W.T."/>
        </authorList>
    </citation>
    <scope>NUCLEOTIDE SEQUENCE [LARGE SCALE GENOMIC DNA]</scope>
    <source>
        <strain evidence="4">LA-28</strain>
    </source>
</reference>
<comment type="caution">
    <text evidence="3">The sequence shown here is derived from an EMBL/GenBank/DDBJ whole genome shotgun (WGS) entry which is preliminary data.</text>
</comment>
<sequence>MAAASKSSKVETPETSLEEDVRQLQRDIKKLTELLAKTKQDSYSAASKAANEGMEHLRIQGDAAMEGLRQSAEDMEAQLVAAVREKPVTSLAIAAGIGFLFALISRR</sequence>
<gene>
    <name evidence="3" type="ORF">DY251_09875</name>
</gene>
<name>A0A371XF71_9HYPH</name>
<organism evidence="3 4">
    <name type="scientific">Mesorhizobium denitrificans</name>
    <dbReference type="NCBI Taxonomy" id="2294114"/>
    <lineage>
        <taxon>Bacteria</taxon>
        <taxon>Pseudomonadati</taxon>
        <taxon>Pseudomonadota</taxon>
        <taxon>Alphaproteobacteria</taxon>
        <taxon>Hyphomicrobiales</taxon>
        <taxon>Phyllobacteriaceae</taxon>
        <taxon>Mesorhizobium</taxon>
    </lineage>
</organism>
<accession>A0A371XF71</accession>
<dbReference type="RefSeq" id="WP_116623716.1">
    <property type="nucleotide sequence ID" value="NZ_QURN01000006.1"/>
</dbReference>
<dbReference type="Proteomes" id="UP000262379">
    <property type="component" value="Unassembled WGS sequence"/>
</dbReference>
<keyword evidence="2" id="KW-0812">Transmembrane</keyword>
<feature type="transmembrane region" description="Helical" evidence="2">
    <location>
        <begin position="88"/>
        <end position="105"/>
    </location>
</feature>
<protein>
    <submittedName>
        <fullName evidence="3">DUF883 domain-containing protein</fullName>
    </submittedName>
</protein>
<evidence type="ECO:0000256" key="2">
    <source>
        <dbReference type="SAM" id="Phobius"/>
    </source>
</evidence>
<proteinExistence type="predicted"/>
<evidence type="ECO:0000256" key="1">
    <source>
        <dbReference type="SAM" id="MobiDB-lite"/>
    </source>
</evidence>
<keyword evidence="2" id="KW-1133">Transmembrane helix</keyword>
<keyword evidence="2" id="KW-0472">Membrane</keyword>
<feature type="region of interest" description="Disordered" evidence="1">
    <location>
        <begin position="1"/>
        <end position="22"/>
    </location>
</feature>